<organism evidence="10 11">
    <name type="scientific">Candidatus Brocadia carolinensis</name>
    <dbReference type="NCBI Taxonomy" id="1004156"/>
    <lineage>
        <taxon>Bacteria</taxon>
        <taxon>Pseudomonadati</taxon>
        <taxon>Planctomycetota</taxon>
        <taxon>Candidatus Brocadiia</taxon>
        <taxon>Candidatus Brocadiales</taxon>
        <taxon>Candidatus Brocadiaceae</taxon>
        <taxon>Candidatus Brocadia</taxon>
    </lineage>
</organism>
<dbReference type="GO" id="GO:0004252">
    <property type="term" value="F:serine-type endopeptidase activity"/>
    <property type="evidence" value="ECO:0007669"/>
    <property type="project" value="UniProtKB-UniRule"/>
</dbReference>
<dbReference type="PROSITE" id="PS00136">
    <property type="entry name" value="SUBTILASE_ASP"/>
    <property type="match status" value="1"/>
</dbReference>
<feature type="transmembrane region" description="Helical" evidence="7">
    <location>
        <begin position="6"/>
        <end position="25"/>
    </location>
</feature>
<evidence type="ECO:0000313" key="11">
    <source>
        <dbReference type="Proteomes" id="UP000189681"/>
    </source>
</evidence>
<dbReference type="InterPro" id="IPR050131">
    <property type="entry name" value="Peptidase_S8_subtilisin-like"/>
</dbReference>
<dbReference type="InterPro" id="IPR022398">
    <property type="entry name" value="Peptidase_S8_His-AS"/>
</dbReference>
<dbReference type="Pfam" id="PF00082">
    <property type="entry name" value="Peptidase_S8"/>
    <property type="match status" value="1"/>
</dbReference>
<name>A0A1V4ARZ0_9BACT</name>
<keyword evidence="7" id="KW-0812">Transmembrane</keyword>
<feature type="active site" description="Charge relay system" evidence="5">
    <location>
        <position position="405"/>
    </location>
</feature>
<dbReference type="InterPro" id="IPR054399">
    <property type="entry name" value="Fervidolysin-like_N_prodom"/>
</dbReference>
<keyword evidence="7" id="KW-1133">Transmembrane helix</keyword>
<dbReference type="SUPFAM" id="SSF52743">
    <property type="entry name" value="Subtilisin-like"/>
    <property type="match status" value="1"/>
</dbReference>
<dbReference type="InterPro" id="IPR015500">
    <property type="entry name" value="Peptidase_S8_subtilisin-rel"/>
</dbReference>
<dbReference type="Pfam" id="PF22148">
    <property type="entry name" value="Fervidolysin_NPro-like"/>
    <property type="match status" value="1"/>
</dbReference>
<keyword evidence="4 5" id="KW-0720">Serine protease</keyword>
<dbReference type="Gene3D" id="3.40.50.200">
    <property type="entry name" value="Peptidase S8/S53 domain"/>
    <property type="match status" value="1"/>
</dbReference>
<comment type="similarity">
    <text evidence="1 5 6">Belongs to the peptidase S8 family.</text>
</comment>
<accession>A0A1V4ARZ0</accession>
<keyword evidence="3 5" id="KW-0378">Hydrolase</keyword>
<feature type="transmembrane region" description="Helical" evidence="7">
    <location>
        <begin position="32"/>
        <end position="50"/>
    </location>
</feature>
<protein>
    <submittedName>
        <fullName evidence="10">Uncharacterized protein</fullName>
    </submittedName>
</protein>
<reference evidence="10 11" key="1">
    <citation type="journal article" date="2017" name="Water Res.">
        <title>Discovery and metagenomic analysis of an anammox bacterial enrichment related to Candidatus "Brocadia caroliniensis" in a full-scale glycerol-fed nitritation-denitritation separate centrate treatment process.</title>
        <authorList>
            <person name="Park H."/>
            <person name="Brotto A.C."/>
            <person name="van Loosdrecht M.C."/>
            <person name="Chandran K."/>
        </authorList>
    </citation>
    <scope>NUCLEOTIDE SEQUENCE [LARGE SCALE GENOMIC DNA]</scope>
    <source>
        <strain evidence="10">26THWARD</strain>
    </source>
</reference>
<dbReference type="InterPro" id="IPR036852">
    <property type="entry name" value="Peptidase_S8/S53_dom_sf"/>
</dbReference>
<comment type="caution">
    <text evidence="10">The sequence shown here is derived from an EMBL/GenBank/DDBJ whole genome shotgun (WGS) entry which is preliminary data.</text>
</comment>
<evidence type="ECO:0000259" key="9">
    <source>
        <dbReference type="Pfam" id="PF22148"/>
    </source>
</evidence>
<dbReference type="GO" id="GO:0006508">
    <property type="term" value="P:proteolysis"/>
    <property type="evidence" value="ECO:0007669"/>
    <property type="project" value="UniProtKB-KW"/>
</dbReference>
<feature type="domain" description="Fervidolysin-like N-terminal prodomain" evidence="9">
    <location>
        <begin position="68"/>
        <end position="139"/>
    </location>
</feature>
<gene>
    <name evidence="10" type="ORF">AYP45_12185</name>
</gene>
<evidence type="ECO:0000256" key="6">
    <source>
        <dbReference type="RuleBase" id="RU003355"/>
    </source>
</evidence>
<dbReference type="PANTHER" id="PTHR43806">
    <property type="entry name" value="PEPTIDASE S8"/>
    <property type="match status" value="1"/>
</dbReference>
<evidence type="ECO:0000313" key="10">
    <source>
        <dbReference type="EMBL" id="OOP55877.1"/>
    </source>
</evidence>
<keyword evidence="7" id="KW-0472">Membrane</keyword>
<dbReference type="PROSITE" id="PS00138">
    <property type="entry name" value="SUBTILASE_SER"/>
    <property type="match status" value="1"/>
</dbReference>
<dbReference type="PROSITE" id="PS00137">
    <property type="entry name" value="SUBTILASE_HIS"/>
    <property type="match status" value="1"/>
</dbReference>
<evidence type="ECO:0000256" key="7">
    <source>
        <dbReference type="SAM" id="Phobius"/>
    </source>
</evidence>
<dbReference type="InterPro" id="IPR023828">
    <property type="entry name" value="Peptidase_S8_Ser-AS"/>
</dbReference>
<dbReference type="EMBL" id="AYTS01000110">
    <property type="protein sequence ID" value="OOP55877.1"/>
    <property type="molecule type" value="Genomic_DNA"/>
</dbReference>
<evidence type="ECO:0000256" key="3">
    <source>
        <dbReference type="ARBA" id="ARBA00022801"/>
    </source>
</evidence>
<dbReference type="AlphaFoldDB" id="A0A1V4ARZ0"/>
<feature type="domain" description="Peptidase S8/S53" evidence="8">
    <location>
        <begin position="201"/>
        <end position="438"/>
    </location>
</feature>
<dbReference type="PRINTS" id="PR00723">
    <property type="entry name" value="SUBTILISIN"/>
</dbReference>
<feature type="active site" description="Charge relay system" evidence="5">
    <location>
        <position position="239"/>
    </location>
</feature>
<keyword evidence="2 5" id="KW-0645">Protease</keyword>
<dbReference type="InterPro" id="IPR023827">
    <property type="entry name" value="Peptidase_S8_Asp-AS"/>
</dbReference>
<evidence type="ECO:0000256" key="2">
    <source>
        <dbReference type="ARBA" id="ARBA00022670"/>
    </source>
</evidence>
<evidence type="ECO:0000256" key="5">
    <source>
        <dbReference type="PROSITE-ProRule" id="PRU01240"/>
    </source>
</evidence>
<dbReference type="PROSITE" id="PS51892">
    <property type="entry name" value="SUBTILASE"/>
    <property type="match status" value="1"/>
</dbReference>
<sequence length="714" mass="75401">MPGRKHIFFIIIIYLKAFLFLKGGAKVKKIHLFIMFVLSVILLNSSILLAQDNQKGKLGFGFDPGLVAGKDYVAGQLIVGIKKGRSTRSTKIKASAAKGTVVKEIKKVALLLQFTSEDAVIAAANALKKLPSVAFVERNGFMSIPPEPIHPGLKGKSARRTDKNDMENLSVSIDPGTGYQWHHTVIRKTANLGALSATPPTVAVLDTGVDYTHPDLSGKVILGRNCIENNFDPFDDHGHGTHVAGIIAAKAANNMYGEGVCPNAKILAVKVLAGTGSGSYFDIATGMAYTRSVAASITPRVRVINMSLGGYGNSSLLSNEVLAIKNAGLVLVAAAGNDNTTTPMYPGAYPNTALRVVATEQNDYRTWFSNFSPVATPSQYNIAAPGWEIPSTTPGAGYEPMSGTSMASPVVAGAAALVWGQIPALTRDQLIARLVNNGKLLPAGISSGFPVATRRLDVRQALLGTTERAIVGRILDPFTGKAPSSPITPTTARLFSGATQLATDLTNSGGAYEMTGLGAGTARRLLGNKTGYPNTQIRTGITIASVAGPFTDALPKARPSGQVTITLDWRSVQPFSTAGCPTCEGWQLDLVVKRPDGTYTYGNGDRGDLLTAPYVACPRDSEDNNDYEPLETIVISNLAQNGIYKVFVWNVTSNPWAGSGASVQLYNGAANLGPFYAAPPAAAGTLPYWHIGNLTKTGSAYTWTNVNTATSTLP</sequence>
<feature type="active site" description="Charge relay system" evidence="5">
    <location>
        <position position="206"/>
    </location>
</feature>
<evidence type="ECO:0000256" key="4">
    <source>
        <dbReference type="ARBA" id="ARBA00022825"/>
    </source>
</evidence>
<dbReference type="STRING" id="1004156.AYP45_12185"/>
<dbReference type="InterPro" id="IPR000209">
    <property type="entry name" value="Peptidase_S8/S53_dom"/>
</dbReference>
<dbReference type="Proteomes" id="UP000189681">
    <property type="component" value="Unassembled WGS sequence"/>
</dbReference>
<dbReference type="PANTHER" id="PTHR43806:SF11">
    <property type="entry name" value="CEREVISIN-RELATED"/>
    <property type="match status" value="1"/>
</dbReference>
<evidence type="ECO:0000256" key="1">
    <source>
        <dbReference type="ARBA" id="ARBA00011073"/>
    </source>
</evidence>
<proteinExistence type="inferred from homology"/>
<evidence type="ECO:0000259" key="8">
    <source>
        <dbReference type="Pfam" id="PF00082"/>
    </source>
</evidence>